<dbReference type="Gene3D" id="3.40.190.10">
    <property type="entry name" value="Periplasmic binding protein-like II"/>
    <property type="match status" value="2"/>
</dbReference>
<sequence length="476" mass="51927">MLYARNWMIACLSLVLVVALAGCVPAVPSEPSEAPIDTSQYADRYSDELLTWAAEIRDAYGGTTLNMLGFAHPTLNAMKAITAEWEDLTGITVVYDETDLAKVRDKFVLDITSGANSYDLVMTAEVQAPEYWNLGYLEPLDAWLNDEMEVATEAWLDWDDLHPGYTMMFTSVQDGSRYAVPISGEVALLFYRTDIFDELGLTVPATYDEMLETAKFINDQGIVEDGRTVHGISFRGRPALGGGNWIWSIIVFPFGGQIVDLDDQVTPAVLAKKDGAVAAIAWETEIAKHGVPGIASFDPFDAINQYKQGFAAMSIEASVLSPGVLNPDESIVTDLTGFAPLPAGPNGSFNQTFAHGVALTASGENKGAAYAFMQWMLGRANQDLLLENGGAPVRRSAMEDPANQEKWPYIEATLLGLDQAAAAYANRYFATPQVEWVLEYLNVWSVNVSRAIAEEISAEEAVENIQSGMDEILAQK</sequence>
<accession>A0A6B1DNW4</accession>
<dbReference type="EMBL" id="VXPY01000019">
    <property type="protein sequence ID" value="MYD89409.1"/>
    <property type="molecule type" value="Genomic_DNA"/>
</dbReference>
<protein>
    <submittedName>
        <fullName evidence="2">Extracellular solute-binding protein</fullName>
    </submittedName>
</protein>
<feature type="chain" id="PRO_5025334139" evidence="1">
    <location>
        <begin position="22"/>
        <end position="476"/>
    </location>
</feature>
<dbReference type="PROSITE" id="PS51257">
    <property type="entry name" value="PROKAR_LIPOPROTEIN"/>
    <property type="match status" value="1"/>
</dbReference>
<keyword evidence="1" id="KW-0732">Signal</keyword>
<comment type="caution">
    <text evidence="2">The sequence shown here is derived from an EMBL/GenBank/DDBJ whole genome shotgun (WGS) entry which is preliminary data.</text>
</comment>
<dbReference type="PANTHER" id="PTHR43649:SF12">
    <property type="entry name" value="DIACETYLCHITOBIOSE BINDING PROTEIN DASA"/>
    <property type="match status" value="1"/>
</dbReference>
<name>A0A6B1DNW4_9CHLR</name>
<gene>
    <name evidence="2" type="ORF">F4Y08_03580</name>
</gene>
<dbReference type="InterPro" id="IPR006059">
    <property type="entry name" value="SBP"/>
</dbReference>
<dbReference type="InterPro" id="IPR050490">
    <property type="entry name" value="Bact_solute-bd_prot1"/>
</dbReference>
<dbReference type="PANTHER" id="PTHR43649">
    <property type="entry name" value="ARABINOSE-BINDING PROTEIN-RELATED"/>
    <property type="match status" value="1"/>
</dbReference>
<evidence type="ECO:0000313" key="2">
    <source>
        <dbReference type="EMBL" id="MYD89409.1"/>
    </source>
</evidence>
<proteinExistence type="predicted"/>
<dbReference type="AlphaFoldDB" id="A0A6B1DNW4"/>
<dbReference type="SUPFAM" id="SSF53850">
    <property type="entry name" value="Periplasmic binding protein-like II"/>
    <property type="match status" value="1"/>
</dbReference>
<feature type="signal peptide" evidence="1">
    <location>
        <begin position="1"/>
        <end position="21"/>
    </location>
</feature>
<organism evidence="2">
    <name type="scientific">Caldilineaceae bacterium SB0662_bin_9</name>
    <dbReference type="NCBI Taxonomy" id="2605258"/>
    <lineage>
        <taxon>Bacteria</taxon>
        <taxon>Bacillati</taxon>
        <taxon>Chloroflexota</taxon>
        <taxon>Caldilineae</taxon>
        <taxon>Caldilineales</taxon>
        <taxon>Caldilineaceae</taxon>
    </lineage>
</organism>
<dbReference type="Pfam" id="PF01547">
    <property type="entry name" value="SBP_bac_1"/>
    <property type="match status" value="1"/>
</dbReference>
<reference evidence="2" key="1">
    <citation type="submission" date="2019-09" db="EMBL/GenBank/DDBJ databases">
        <title>Characterisation of the sponge microbiome using genome-centric metagenomics.</title>
        <authorList>
            <person name="Engelberts J.P."/>
            <person name="Robbins S.J."/>
            <person name="De Goeij J.M."/>
            <person name="Aranda M."/>
            <person name="Bell S.C."/>
            <person name="Webster N.S."/>
        </authorList>
    </citation>
    <scope>NUCLEOTIDE SEQUENCE</scope>
    <source>
        <strain evidence="2">SB0662_bin_9</strain>
    </source>
</reference>
<evidence type="ECO:0000256" key="1">
    <source>
        <dbReference type="SAM" id="SignalP"/>
    </source>
</evidence>